<keyword evidence="2" id="KW-0547">Nucleotide-binding</keyword>
<gene>
    <name evidence="5" type="ORF">SAMN06297229_0244</name>
</gene>
<name>A0A1Y6E9R9_9GAMM</name>
<dbReference type="PANTHER" id="PTHR42939">
    <property type="entry name" value="ABC TRANSPORTER ATP-BINDING PROTEIN ALBC-RELATED"/>
    <property type="match status" value="1"/>
</dbReference>
<dbReference type="Proteomes" id="UP000194450">
    <property type="component" value="Unassembled WGS sequence"/>
</dbReference>
<evidence type="ECO:0000256" key="2">
    <source>
        <dbReference type="ARBA" id="ARBA00022741"/>
    </source>
</evidence>
<proteinExistence type="predicted"/>
<evidence type="ECO:0000259" key="4">
    <source>
        <dbReference type="PROSITE" id="PS50893"/>
    </source>
</evidence>
<dbReference type="GO" id="GO:0016887">
    <property type="term" value="F:ATP hydrolysis activity"/>
    <property type="evidence" value="ECO:0007669"/>
    <property type="project" value="InterPro"/>
</dbReference>
<dbReference type="InterPro" id="IPR003439">
    <property type="entry name" value="ABC_transporter-like_ATP-bd"/>
</dbReference>
<dbReference type="InterPro" id="IPR003593">
    <property type="entry name" value="AAA+_ATPase"/>
</dbReference>
<dbReference type="AlphaFoldDB" id="A0A1Y6E9R9"/>
<dbReference type="InterPro" id="IPR027417">
    <property type="entry name" value="P-loop_NTPase"/>
</dbReference>
<dbReference type="InterPro" id="IPR051782">
    <property type="entry name" value="ABC_Transporter_VariousFunc"/>
</dbReference>
<dbReference type="SUPFAM" id="SSF52540">
    <property type="entry name" value="P-loop containing nucleoside triphosphate hydrolases"/>
    <property type="match status" value="1"/>
</dbReference>
<evidence type="ECO:0000313" key="6">
    <source>
        <dbReference type="Proteomes" id="UP000194450"/>
    </source>
</evidence>
<evidence type="ECO:0000256" key="3">
    <source>
        <dbReference type="ARBA" id="ARBA00022840"/>
    </source>
</evidence>
<keyword evidence="3" id="KW-0067">ATP-binding</keyword>
<accession>A0A1Y6E9R9</accession>
<keyword evidence="1" id="KW-0813">Transport</keyword>
<dbReference type="PANTHER" id="PTHR42939:SF1">
    <property type="entry name" value="ABC TRANSPORTER ATP-BINDING PROTEIN ALBC-RELATED"/>
    <property type="match status" value="1"/>
</dbReference>
<dbReference type="Gene3D" id="3.40.50.300">
    <property type="entry name" value="P-loop containing nucleotide triphosphate hydrolases"/>
    <property type="match status" value="1"/>
</dbReference>
<evidence type="ECO:0000256" key="1">
    <source>
        <dbReference type="ARBA" id="ARBA00022448"/>
    </source>
</evidence>
<dbReference type="GO" id="GO:0005524">
    <property type="term" value="F:ATP binding"/>
    <property type="evidence" value="ECO:0007669"/>
    <property type="project" value="UniProtKB-KW"/>
</dbReference>
<dbReference type="OrthoDB" id="9776369at2"/>
<dbReference type="EMBL" id="FXWH01000001">
    <property type="protein sequence ID" value="SMQ59296.1"/>
    <property type="molecule type" value="Genomic_DNA"/>
</dbReference>
<feature type="domain" description="ABC transporter" evidence="4">
    <location>
        <begin position="1"/>
        <end position="223"/>
    </location>
</feature>
<evidence type="ECO:0000313" key="5">
    <source>
        <dbReference type="EMBL" id="SMQ59296.1"/>
    </source>
</evidence>
<dbReference type="SMART" id="SM00382">
    <property type="entry name" value="AAA"/>
    <property type="match status" value="1"/>
</dbReference>
<reference evidence="6" key="1">
    <citation type="submission" date="2017-04" db="EMBL/GenBank/DDBJ databases">
        <authorList>
            <person name="Varghese N."/>
            <person name="Submissions S."/>
        </authorList>
    </citation>
    <scope>NUCLEOTIDE SEQUENCE [LARGE SCALE GENOMIC DNA]</scope>
</reference>
<organism evidence="5 6">
    <name type="scientific">Pseudidiomarina planktonica</name>
    <dbReference type="NCBI Taxonomy" id="1323738"/>
    <lineage>
        <taxon>Bacteria</taxon>
        <taxon>Pseudomonadati</taxon>
        <taxon>Pseudomonadota</taxon>
        <taxon>Gammaproteobacteria</taxon>
        <taxon>Alteromonadales</taxon>
        <taxon>Idiomarinaceae</taxon>
        <taxon>Pseudidiomarina</taxon>
    </lineage>
</organism>
<dbReference type="RefSeq" id="WP_086433440.1">
    <property type="nucleotide sequence ID" value="NZ_FXWH01000001.1"/>
</dbReference>
<sequence>MHIKSLKHKYKSGFSIEVSNLKIDDGCINAFVGKNGSGKSTFIKSLIGIIESDEYSIAPNFRAASVRRETSVLIEGSDCFYPTHTTRQNSKYLSSCRGVKATDNYIEYLADALSFKDKIDSRCSELSTGNKRLASIISLLSSRPKYLFLDEPTLGLDFEALGKLHSLLRELVDCGCTIILTSHDLSFVENVSDSFYFVANGSVSKKSTSFDISSLSDGVLENA</sequence>
<keyword evidence="6" id="KW-1185">Reference proteome</keyword>
<protein>
    <submittedName>
        <fullName evidence="5">ABC-type multidrug transport system, ATPase component</fullName>
    </submittedName>
</protein>
<dbReference type="Pfam" id="PF00005">
    <property type="entry name" value="ABC_tran"/>
    <property type="match status" value="1"/>
</dbReference>
<dbReference type="PROSITE" id="PS50893">
    <property type="entry name" value="ABC_TRANSPORTER_2"/>
    <property type="match status" value="1"/>
</dbReference>